<keyword evidence="2" id="KW-1185">Reference proteome</keyword>
<protein>
    <submittedName>
        <fullName evidence="1">Uncharacterized protein</fullName>
    </submittedName>
</protein>
<accession>A0AAW0ZP63</accession>
<evidence type="ECO:0000313" key="1">
    <source>
        <dbReference type="EMBL" id="KAK9299440.1"/>
    </source>
</evidence>
<gene>
    <name evidence="1" type="ORF">QLX08_007556</name>
</gene>
<dbReference type="AlphaFoldDB" id="A0AAW0ZP63"/>
<sequence length="140" mass="15723">MPLHYMKNPMYALCLLAAICVRQHIQNNRIEQRLTKGVSFQTPTSVLTKPNEASLKIATNSKKEIHNRKINKKEVELDDASESLVHCVQDFVTRARKVADDIRSSIPVSKSAEYVDPLASSNILDSLLYLTSSIGIKWLA</sequence>
<evidence type="ECO:0000313" key="2">
    <source>
        <dbReference type="Proteomes" id="UP001432146"/>
    </source>
</evidence>
<proteinExistence type="predicted"/>
<dbReference type="EMBL" id="JAWNGG020000149">
    <property type="protein sequence ID" value="KAK9299440.1"/>
    <property type="molecule type" value="Genomic_DNA"/>
</dbReference>
<organism evidence="1 2">
    <name type="scientific">Tetragonisca angustula</name>
    <dbReference type="NCBI Taxonomy" id="166442"/>
    <lineage>
        <taxon>Eukaryota</taxon>
        <taxon>Metazoa</taxon>
        <taxon>Ecdysozoa</taxon>
        <taxon>Arthropoda</taxon>
        <taxon>Hexapoda</taxon>
        <taxon>Insecta</taxon>
        <taxon>Pterygota</taxon>
        <taxon>Neoptera</taxon>
        <taxon>Endopterygota</taxon>
        <taxon>Hymenoptera</taxon>
        <taxon>Apocrita</taxon>
        <taxon>Aculeata</taxon>
        <taxon>Apoidea</taxon>
        <taxon>Anthophila</taxon>
        <taxon>Apidae</taxon>
        <taxon>Tetragonisca</taxon>
    </lineage>
</organism>
<reference evidence="1 2" key="1">
    <citation type="submission" date="2024-05" db="EMBL/GenBank/DDBJ databases">
        <title>The nuclear and mitochondrial genome assemblies of Tetragonisca angustula (Apidae: Meliponini), a tiny yet remarkable pollinator in the Neotropics.</title>
        <authorList>
            <person name="Ferrari R."/>
            <person name="Ricardo P.C."/>
            <person name="Dias F.C."/>
            <person name="Araujo N.S."/>
            <person name="Soares D.O."/>
            <person name="Zhou Q.-S."/>
            <person name="Zhu C.-D."/>
            <person name="Coutinho L."/>
            <person name="Airas M.C."/>
            <person name="Batista T.M."/>
        </authorList>
    </citation>
    <scope>NUCLEOTIDE SEQUENCE [LARGE SCALE GENOMIC DNA]</scope>
    <source>
        <strain evidence="1">ASF017062</strain>
        <tissue evidence="1">Abdomen</tissue>
    </source>
</reference>
<dbReference type="Proteomes" id="UP001432146">
    <property type="component" value="Unassembled WGS sequence"/>
</dbReference>
<name>A0AAW0ZP63_9HYME</name>
<comment type="caution">
    <text evidence="1">The sequence shown here is derived from an EMBL/GenBank/DDBJ whole genome shotgun (WGS) entry which is preliminary data.</text>
</comment>